<accession>A0ABC8RET3</accession>
<dbReference type="AlphaFoldDB" id="A0ABC8RET3"/>
<proteinExistence type="predicted"/>
<sequence>MTEMTDPAVVGGSSSTPNPPPSKNVPEKSRVCALMDKPMFLFWWCQVLASLEKAIKLRGERKWLWGLGGNGGADEGVRVEETNEAAIFGALCNCCSQSLRLYGRSEM</sequence>
<reference evidence="2 3" key="1">
    <citation type="submission" date="2024-02" db="EMBL/GenBank/DDBJ databases">
        <authorList>
            <person name="Vignale AGUSTIN F."/>
            <person name="Sosa J E."/>
            <person name="Modenutti C."/>
        </authorList>
    </citation>
    <scope>NUCLEOTIDE SEQUENCE [LARGE SCALE GENOMIC DNA]</scope>
</reference>
<dbReference type="Proteomes" id="UP001642360">
    <property type="component" value="Unassembled WGS sequence"/>
</dbReference>
<keyword evidence="3" id="KW-1185">Reference proteome</keyword>
<dbReference type="EMBL" id="CAUOFW020001280">
    <property type="protein sequence ID" value="CAK9143140.1"/>
    <property type="molecule type" value="Genomic_DNA"/>
</dbReference>
<protein>
    <submittedName>
        <fullName evidence="2">Uncharacterized protein</fullName>
    </submittedName>
</protein>
<feature type="region of interest" description="Disordered" evidence="1">
    <location>
        <begin position="1"/>
        <end position="27"/>
    </location>
</feature>
<comment type="caution">
    <text evidence="2">The sequence shown here is derived from an EMBL/GenBank/DDBJ whole genome shotgun (WGS) entry which is preliminary data.</text>
</comment>
<evidence type="ECO:0000313" key="3">
    <source>
        <dbReference type="Proteomes" id="UP001642360"/>
    </source>
</evidence>
<gene>
    <name evidence="2" type="ORF">ILEXP_LOCUS10835</name>
</gene>
<evidence type="ECO:0000256" key="1">
    <source>
        <dbReference type="SAM" id="MobiDB-lite"/>
    </source>
</evidence>
<organism evidence="2 3">
    <name type="scientific">Ilex paraguariensis</name>
    <name type="common">yerba mate</name>
    <dbReference type="NCBI Taxonomy" id="185542"/>
    <lineage>
        <taxon>Eukaryota</taxon>
        <taxon>Viridiplantae</taxon>
        <taxon>Streptophyta</taxon>
        <taxon>Embryophyta</taxon>
        <taxon>Tracheophyta</taxon>
        <taxon>Spermatophyta</taxon>
        <taxon>Magnoliopsida</taxon>
        <taxon>eudicotyledons</taxon>
        <taxon>Gunneridae</taxon>
        <taxon>Pentapetalae</taxon>
        <taxon>asterids</taxon>
        <taxon>campanulids</taxon>
        <taxon>Aquifoliales</taxon>
        <taxon>Aquifoliaceae</taxon>
        <taxon>Ilex</taxon>
    </lineage>
</organism>
<name>A0ABC8RET3_9AQUA</name>
<evidence type="ECO:0000313" key="2">
    <source>
        <dbReference type="EMBL" id="CAK9143140.1"/>
    </source>
</evidence>